<sequence length="166" mass="19739">MLNHPLVRHNFQNAVKKLASVRLNSLRDMQAGKYPVDQSLTLYRIDLRIRPFITYDLGAGNSVFNGLSSFPTEYFEFANDPSTISHVKRFVYEMHITRDYYILEAWRMRYTQYGKADSTYTDLRKYILEFKHHINMFEARLQKLGHPTARQQRLETLKRERLGMQA</sequence>
<evidence type="ECO:0000313" key="1">
    <source>
        <dbReference type="EMBL" id="XAI95427.1"/>
    </source>
</evidence>
<dbReference type="Proteomes" id="UP001459105">
    <property type="component" value="Segment"/>
</dbReference>
<evidence type="ECO:0000313" key="2">
    <source>
        <dbReference type="Proteomes" id="UP001459105"/>
    </source>
</evidence>
<name>A0AAX4QG12_9CAUD</name>
<organism evidence="1 2">
    <name type="scientific">Microcystis phage Mvi-JY20</name>
    <dbReference type="NCBI Taxonomy" id="3128146"/>
    <lineage>
        <taxon>Viruses</taxon>
        <taxon>Duplodnaviria</taxon>
        <taxon>Heunggongvirae</taxon>
        <taxon>Uroviricota</taxon>
        <taxon>Caudoviricetes</taxon>
    </lineage>
</organism>
<reference evidence="1" key="1">
    <citation type="submission" date="2024-03" db="EMBL/GenBank/DDBJ databases">
        <authorList>
            <person name="Lin W."/>
            <person name="Li D."/>
            <person name="Tong Y."/>
        </authorList>
    </citation>
    <scope>NUCLEOTIDE SEQUENCE</scope>
</reference>
<proteinExistence type="predicted"/>
<accession>A0AAX4QG12</accession>
<protein>
    <submittedName>
        <fullName evidence="1">Uncharacterized protein</fullName>
    </submittedName>
</protein>
<dbReference type="EMBL" id="PP438412">
    <property type="protein sequence ID" value="XAI95427.1"/>
    <property type="molecule type" value="Genomic_DNA"/>
</dbReference>